<sequence length="325" mass="35437">MILAGDIGATNSRLAVFNDNLEVVEQHIYKSQEYKSFQDIVRKFLETHKYSIKTACFGIPGPVREGKCKLTNVPWEVVDATLLSEVVGSPVALLNDAEANAYGLETLRDDELVTLNVGSKIPGGNRSVVAVGTSLGEALLIDVEGRLHALGTEGGSADFGPFDELQWELIRYTQQKYKRVSYEIILGGQGLVQIYDFLRDTGSGVSPLWLEQEMQVGDKAAAINNAAQGGQCELCVQALELFVSILAAECGNAAVKYFSTGGIYLGGGMAPNILKYLQLPLFVENFVNKDKMREFLTAIPVYVILNQYTALQGAAWYAKRSISGH</sequence>
<dbReference type="GO" id="GO:0005536">
    <property type="term" value="F:D-glucose binding"/>
    <property type="evidence" value="ECO:0007669"/>
    <property type="project" value="InterPro"/>
</dbReference>
<proteinExistence type="inferred from homology"/>
<keyword evidence="1 4" id="KW-0808">Transferase</keyword>
<dbReference type="Pfam" id="PF02685">
    <property type="entry name" value="Glucokinase"/>
    <property type="match status" value="1"/>
</dbReference>
<dbReference type="EMBL" id="JACJQU010000003">
    <property type="protein sequence ID" value="MBD2293483.1"/>
    <property type="molecule type" value="Genomic_DNA"/>
</dbReference>
<dbReference type="RefSeq" id="WP_190558931.1">
    <property type="nucleotide sequence ID" value="NZ_JACJQU010000003.1"/>
</dbReference>
<comment type="caution">
    <text evidence="4">The sequence shown here is derived from an EMBL/GenBank/DDBJ whole genome shotgun (WGS) entry which is preliminary data.</text>
</comment>
<keyword evidence="5" id="KW-1185">Reference proteome</keyword>
<dbReference type="CDD" id="cd24008">
    <property type="entry name" value="ASKHA_NBD_GLK"/>
    <property type="match status" value="1"/>
</dbReference>
<name>A0A927A0I7_9NOST</name>
<evidence type="ECO:0000313" key="5">
    <source>
        <dbReference type="Proteomes" id="UP000662185"/>
    </source>
</evidence>
<dbReference type="PANTHER" id="PTHR47363">
    <property type="entry name" value="GLUCOKINASE"/>
    <property type="match status" value="1"/>
</dbReference>
<organism evidence="4 5">
    <name type="scientific">Anabaena sphaerica FACHB-251</name>
    <dbReference type="NCBI Taxonomy" id="2692883"/>
    <lineage>
        <taxon>Bacteria</taxon>
        <taxon>Bacillati</taxon>
        <taxon>Cyanobacteriota</taxon>
        <taxon>Cyanophyceae</taxon>
        <taxon>Nostocales</taxon>
        <taxon>Nostocaceae</taxon>
        <taxon>Anabaena</taxon>
    </lineage>
</organism>
<dbReference type="InterPro" id="IPR003836">
    <property type="entry name" value="Glucokinase"/>
</dbReference>
<dbReference type="GO" id="GO:0004340">
    <property type="term" value="F:glucokinase activity"/>
    <property type="evidence" value="ECO:0007669"/>
    <property type="project" value="UniProtKB-EC"/>
</dbReference>
<evidence type="ECO:0000313" key="4">
    <source>
        <dbReference type="EMBL" id="MBD2293483.1"/>
    </source>
</evidence>
<dbReference type="PANTHER" id="PTHR47363:SF1">
    <property type="entry name" value="GLUCOKINASE"/>
    <property type="match status" value="1"/>
</dbReference>
<evidence type="ECO:0000256" key="3">
    <source>
        <dbReference type="RuleBase" id="RU004046"/>
    </source>
</evidence>
<dbReference type="EC" id="2.7.1.2" evidence="4"/>
<reference evidence="5" key="1">
    <citation type="journal article" date="2020" name="ISME J.">
        <title>Comparative genomics reveals insights into cyanobacterial evolution and habitat adaptation.</title>
        <authorList>
            <person name="Chen M.Y."/>
            <person name="Teng W.K."/>
            <person name="Zhao L."/>
            <person name="Hu C.X."/>
            <person name="Zhou Y.K."/>
            <person name="Han B.P."/>
            <person name="Song L.R."/>
            <person name="Shu W.S."/>
        </authorList>
    </citation>
    <scope>NUCLEOTIDE SEQUENCE [LARGE SCALE GENOMIC DNA]</scope>
    <source>
        <strain evidence="5">FACHB-251</strain>
    </source>
</reference>
<dbReference type="AlphaFoldDB" id="A0A927A0I7"/>
<dbReference type="Gene3D" id="3.40.367.20">
    <property type="match status" value="1"/>
</dbReference>
<dbReference type="NCBIfam" id="TIGR00749">
    <property type="entry name" value="glk"/>
    <property type="match status" value="1"/>
</dbReference>
<comment type="similarity">
    <text evidence="3">Belongs to the bacterial glucokinase family.</text>
</comment>
<keyword evidence="2" id="KW-0418">Kinase</keyword>
<dbReference type="Gene3D" id="3.30.420.40">
    <property type="match status" value="1"/>
</dbReference>
<dbReference type="GO" id="GO:0006096">
    <property type="term" value="P:glycolytic process"/>
    <property type="evidence" value="ECO:0007669"/>
    <property type="project" value="InterPro"/>
</dbReference>
<gene>
    <name evidence="4" type="primary">glk</name>
    <name evidence="4" type="ORF">H6G06_08270</name>
</gene>
<dbReference type="SUPFAM" id="SSF53067">
    <property type="entry name" value="Actin-like ATPase domain"/>
    <property type="match status" value="1"/>
</dbReference>
<dbReference type="InterPro" id="IPR043129">
    <property type="entry name" value="ATPase_NBD"/>
</dbReference>
<evidence type="ECO:0000256" key="1">
    <source>
        <dbReference type="ARBA" id="ARBA00022679"/>
    </source>
</evidence>
<protein>
    <submittedName>
        <fullName evidence="4">Glucokinase</fullName>
        <ecNumber evidence="4">2.7.1.2</ecNumber>
    </submittedName>
</protein>
<dbReference type="Proteomes" id="UP000662185">
    <property type="component" value="Unassembled WGS sequence"/>
</dbReference>
<accession>A0A927A0I7</accession>
<evidence type="ECO:0000256" key="2">
    <source>
        <dbReference type="ARBA" id="ARBA00022777"/>
    </source>
</evidence>
<dbReference type="GO" id="GO:0005524">
    <property type="term" value="F:ATP binding"/>
    <property type="evidence" value="ECO:0007669"/>
    <property type="project" value="InterPro"/>
</dbReference>